<dbReference type="EMBL" id="SNXY01000006">
    <property type="protein sequence ID" value="TDP86909.1"/>
    <property type="molecule type" value="Genomic_DNA"/>
</dbReference>
<evidence type="ECO:0000259" key="7">
    <source>
        <dbReference type="SMART" id="SM00905"/>
    </source>
</evidence>
<keyword evidence="9" id="KW-1185">Reference proteome</keyword>
<dbReference type="GO" id="GO:0046654">
    <property type="term" value="P:tetrahydrofolate biosynthetic process"/>
    <property type="evidence" value="ECO:0007669"/>
    <property type="project" value="UniProtKB-UniRule"/>
</dbReference>
<comment type="similarity">
    <text evidence="3 6">Belongs to the DHNA family.</text>
</comment>
<dbReference type="EC" id="4.1.2.25" evidence="6"/>
<keyword evidence="4 6" id="KW-0289">Folate biosynthesis</keyword>
<dbReference type="PANTHER" id="PTHR42844:SF1">
    <property type="entry name" value="DIHYDRONEOPTERIN ALDOLASE 1-RELATED"/>
    <property type="match status" value="1"/>
</dbReference>
<gene>
    <name evidence="8" type="ORF">EDD54_0793</name>
</gene>
<sequence length="121" mass="13399">MTDKIHVQGIAVFAHHGLYDEEQKLGQRFYVSLTAGVDIRPAGLSDDFRKTVSYVDLTEIAIEVATGRRFRIIEALAETIASEILARVPGVETIRVRVDKPSAPVPAVIESVAVEIERSRR</sequence>
<accession>A0A4R6RK04</accession>
<dbReference type="InterPro" id="IPR043133">
    <property type="entry name" value="GTP-CH-I_C/QueF"/>
</dbReference>
<dbReference type="SUPFAM" id="SSF55620">
    <property type="entry name" value="Tetrahydrobiopterin biosynthesis enzymes-like"/>
    <property type="match status" value="1"/>
</dbReference>
<evidence type="ECO:0000256" key="6">
    <source>
        <dbReference type="RuleBase" id="RU362079"/>
    </source>
</evidence>
<evidence type="ECO:0000313" key="8">
    <source>
        <dbReference type="EMBL" id="TDP86909.1"/>
    </source>
</evidence>
<dbReference type="UniPathway" id="UPA00077">
    <property type="reaction ID" value="UER00154"/>
</dbReference>
<dbReference type="OrthoDB" id="9808041at2"/>
<evidence type="ECO:0000313" key="9">
    <source>
        <dbReference type="Proteomes" id="UP000294547"/>
    </source>
</evidence>
<evidence type="ECO:0000256" key="3">
    <source>
        <dbReference type="ARBA" id="ARBA00005708"/>
    </source>
</evidence>
<keyword evidence="5 6" id="KW-0456">Lyase</keyword>
<comment type="pathway">
    <text evidence="2 6">Cofactor biosynthesis; tetrahydrofolate biosynthesis; 2-amino-4-hydroxy-6-hydroxymethyl-7,8-dihydropteridine diphosphate from 7,8-dihydroneopterin triphosphate: step 3/4.</text>
</comment>
<dbReference type="Gene3D" id="3.30.1130.10">
    <property type="match status" value="1"/>
</dbReference>
<dbReference type="NCBIfam" id="TIGR00525">
    <property type="entry name" value="folB"/>
    <property type="match status" value="1"/>
</dbReference>
<comment type="function">
    <text evidence="6">Catalyzes the conversion of 7,8-dihydroneopterin to 6-hydroxymethyl-7,8-dihydropterin.</text>
</comment>
<dbReference type="Pfam" id="PF02152">
    <property type="entry name" value="FolB"/>
    <property type="match status" value="1"/>
</dbReference>
<name>A0A4R6RK04_9HYPH</name>
<dbReference type="CDD" id="cd00534">
    <property type="entry name" value="DHNA_DHNTPE"/>
    <property type="match status" value="1"/>
</dbReference>
<evidence type="ECO:0000256" key="2">
    <source>
        <dbReference type="ARBA" id="ARBA00005013"/>
    </source>
</evidence>
<dbReference type="AlphaFoldDB" id="A0A4R6RK04"/>
<proteinExistence type="inferred from homology"/>
<dbReference type="GO" id="GO:0004150">
    <property type="term" value="F:dihydroneopterin aldolase activity"/>
    <property type="evidence" value="ECO:0007669"/>
    <property type="project" value="UniProtKB-UniRule"/>
</dbReference>
<dbReference type="GO" id="GO:0005737">
    <property type="term" value="C:cytoplasm"/>
    <property type="evidence" value="ECO:0007669"/>
    <property type="project" value="TreeGrafter"/>
</dbReference>
<protein>
    <recommendedName>
        <fullName evidence="6">7,8-dihydroneopterin aldolase</fullName>
        <ecNumber evidence="6">4.1.2.25</ecNumber>
    </recommendedName>
</protein>
<dbReference type="SMART" id="SM00905">
    <property type="entry name" value="FolB"/>
    <property type="match status" value="1"/>
</dbReference>
<dbReference type="RefSeq" id="WP_126536375.1">
    <property type="nucleotide sequence ID" value="NZ_BSPM01000008.1"/>
</dbReference>
<dbReference type="InterPro" id="IPR006157">
    <property type="entry name" value="FolB_dom"/>
</dbReference>
<dbReference type="PANTHER" id="PTHR42844">
    <property type="entry name" value="DIHYDRONEOPTERIN ALDOLASE 1-RELATED"/>
    <property type="match status" value="1"/>
</dbReference>
<dbReference type="Proteomes" id="UP000294547">
    <property type="component" value="Unassembled WGS sequence"/>
</dbReference>
<evidence type="ECO:0000256" key="4">
    <source>
        <dbReference type="ARBA" id="ARBA00022909"/>
    </source>
</evidence>
<dbReference type="InterPro" id="IPR006156">
    <property type="entry name" value="Dihydroneopterin_aldolase"/>
</dbReference>
<evidence type="ECO:0000256" key="5">
    <source>
        <dbReference type="ARBA" id="ARBA00023239"/>
    </source>
</evidence>
<comment type="caution">
    <text evidence="8">The sequence shown here is derived from an EMBL/GenBank/DDBJ whole genome shotgun (WGS) entry which is preliminary data.</text>
</comment>
<feature type="domain" description="Dihydroneopterin aldolase/epimerase" evidence="7">
    <location>
        <begin position="5"/>
        <end position="118"/>
    </location>
</feature>
<dbReference type="NCBIfam" id="TIGR00526">
    <property type="entry name" value="folB_dom"/>
    <property type="match status" value="1"/>
</dbReference>
<dbReference type="FunFam" id="3.30.1130.10:FF:000003">
    <property type="entry name" value="7,8-dihydroneopterin aldolase"/>
    <property type="match status" value="1"/>
</dbReference>
<organism evidence="8 9">
    <name type="scientific">Oharaeibacter diazotrophicus</name>
    <dbReference type="NCBI Taxonomy" id="1920512"/>
    <lineage>
        <taxon>Bacteria</taxon>
        <taxon>Pseudomonadati</taxon>
        <taxon>Pseudomonadota</taxon>
        <taxon>Alphaproteobacteria</taxon>
        <taxon>Hyphomicrobiales</taxon>
        <taxon>Pleomorphomonadaceae</taxon>
        <taxon>Oharaeibacter</taxon>
    </lineage>
</organism>
<evidence type="ECO:0000256" key="1">
    <source>
        <dbReference type="ARBA" id="ARBA00001353"/>
    </source>
</evidence>
<dbReference type="GO" id="GO:0046656">
    <property type="term" value="P:folic acid biosynthetic process"/>
    <property type="evidence" value="ECO:0007669"/>
    <property type="project" value="UniProtKB-UniRule"/>
</dbReference>
<comment type="catalytic activity">
    <reaction evidence="1 6">
        <text>7,8-dihydroneopterin = 6-hydroxymethyl-7,8-dihydropterin + glycolaldehyde</text>
        <dbReference type="Rhea" id="RHEA:10540"/>
        <dbReference type="ChEBI" id="CHEBI:17001"/>
        <dbReference type="ChEBI" id="CHEBI:17071"/>
        <dbReference type="ChEBI" id="CHEBI:44841"/>
        <dbReference type="EC" id="4.1.2.25"/>
    </reaction>
</comment>
<reference evidence="8 9" key="1">
    <citation type="submission" date="2019-03" db="EMBL/GenBank/DDBJ databases">
        <title>Genomic Encyclopedia of Type Strains, Phase IV (KMG-IV): sequencing the most valuable type-strain genomes for metagenomic binning, comparative biology and taxonomic classification.</title>
        <authorList>
            <person name="Goeker M."/>
        </authorList>
    </citation>
    <scope>NUCLEOTIDE SEQUENCE [LARGE SCALE GENOMIC DNA]</scope>
    <source>
        <strain evidence="8 9">DSM 102969</strain>
    </source>
</reference>